<feature type="transmembrane region" description="Helical" evidence="7">
    <location>
        <begin position="270"/>
        <end position="290"/>
    </location>
</feature>
<comment type="subcellular location">
    <subcellularLocation>
        <location evidence="1">Cell membrane</location>
        <topology evidence="1">Multi-pass membrane protein</topology>
    </subcellularLocation>
</comment>
<reference evidence="8 9" key="1">
    <citation type="submission" date="2017-10" db="EMBL/GenBank/DDBJ databases">
        <title>Whole genome sequencing of members of genus Pseudoxanthomonas.</title>
        <authorList>
            <person name="Kumar S."/>
            <person name="Bansal K."/>
            <person name="Kaur A."/>
            <person name="Patil P."/>
            <person name="Sharma S."/>
            <person name="Patil P.B."/>
        </authorList>
    </citation>
    <scope>NUCLEOTIDE SEQUENCE [LARGE SCALE GENOMIC DNA]</scope>
    <source>
        <strain evidence="8 9">DSM 17801</strain>
    </source>
</reference>
<evidence type="ECO:0000256" key="4">
    <source>
        <dbReference type="ARBA" id="ARBA00022692"/>
    </source>
</evidence>
<name>A0ABQ6Z4V9_9GAMM</name>
<evidence type="ECO:0000256" key="7">
    <source>
        <dbReference type="SAM" id="Phobius"/>
    </source>
</evidence>
<dbReference type="InterPro" id="IPR000715">
    <property type="entry name" value="Glycosyl_transferase_4"/>
</dbReference>
<dbReference type="PANTHER" id="PTHR22926">
    <property type="entry name" value="PHOSPHO-N-ACETYLMURAMOYL-PENTAPEPTIDE-TRANSFERASE"/>
    <property type="match status" value="1"/>
</dbReference>
<feature type="transmembrane region" description="Helical" evidence="7">
    <location>
        <begin position="72"/>
        <end position="90"/>
    </location>
</feature>
<keyword evidence="9" id="KW-1185">Reference proteome</keyword>
<accession>A0ABQ6Z4V9</accession>
<keyword evidence="2" id="KW-1003">Cell membrane</keyword>
<feature type="transmembrane region" description="Helical" evidence="7">
    <location>
        <begin position="123"/>
        <end position="143"/>
    </location>
</feature>
<dbReference type="PANTHER" id="PTHR22926:SF3">
    <property type="entry name" value="UNDECAPRENYL-PHOSPHATE ALPHA-N-ACETYLGLUCOSAMINYL 1-PHOSPHATE TRANSFERASE"/>
    <property type="match status" value="1"/>
</dbReference>
<feature type="transmembrane region" description="Helical" evidence="7">
    <location>
        <begin position="192"/>
        <end position="215"/>
    </location>
</feature>
<feature type="transmembrane region" description="Helical" evidence="7">
    <location>
        <begin position="163"/>
        <end position="185"/>
    </location>
</feature>
<evidence type="ECO:0000256" key="3">
    <source>
        <dbReference type="ARBA" id="ARBA00022679"/>
    </source>
</evidence>
<keyword evidence="6 7" id="KW-0472">Membrane</keyword>
<evidence type="ECO:0000313" key="9">
    <source>
        <dbReference type="Proteomes" id="UP000788419"/>
    </source>
</evidence>
<organism evidence="8 9">
    <name type="scientific">Pseudoxanthomonas daejeonensis</name>
    <dbReference type="NCBI Taxonomy" id="266062"/>
    <lineage>
        <taxon>Bacteria</taxon>
        <taxon>Pseudomonadati</taxon>
        <taxon>Pseudomonadota</taxon>
        <taxon>Gammaproteobacteria</taxon>
        <taxon>Lysobacterales</taxon>
        <taxon>Lysobacteraceae</taxon>
        <taxon>Pseudoxanthomonas</taxon>
    </lineage>
</organism>
<feature type="transmembrane region" description="Helical" evidence="7">
    <location>
        <begin position="296"/>
        <end position="315"/>
    </location>
</feature>
<evidence type="ECO:0000256" key="6">
    <source>
        <dbReference type="ARBA" id="ARBA00023136"/>
    </source>
</evidence>
<comment type="caution">
    <text evidence="8">The sequence shown here is derived from an EMBL/GenBank/DDBJ whole genome shotgun (WGS) entry which is preliminary data.</text>
</comment>
<evidence type="ECO:0000256" key="2">
    <source>
        <dbReference type="ARBA" id="ARBA00022475"/>
    </source>
</evidence>
<keyword evidence="4 7" id="KW-0812">Transmembrane</keyword>
<evidence type="ECO:0000256" key="5">
    <source>
        <dbReference type="ARBA" id="ARBA00022989"/>
    </source>
</evidence>
<proteinExistence type="predicted"/>
<dbReference type="GO" id="GO:0016740">
    <property type="term" value="F:transferase activity"/>
    <property type="evidence" value="ECO:0007669"/>
    <property type="project" value="UniProtKB-KW"/>
</dbReference>
<protein>
    <submittedName>
        <fullName evidence="8">Glycosyl transferase</fullName>
    </submittedName>
</protein>
<dbReference type="Proteomes" id="UP000788419">
    <property type="component" value="Unassembled WGS sequence"/>
</dbReference>
<dbReference type="EMBL" id="PDWN01000013">
    <property type="protein sequence ID" value="KAF1693033.1"/>
    <property type="molecule type" value="Genomic_DNA"/>
</dbReference>
<gene>
    <name evidence="8" type="ORF">CSC65_13020</name>
</gene>
<dbReference type="Pfam" id="PF00953">
    <property type="entry name" value="Glycos_transf_4"/>
    <property type="match status" value="1"/>
</dbReference>
<evidence type="ECO:0000313" key="8">
    <source>
        <dbReference type="EMBL" id="KAF1693033.1"/>
    </source>
</evidence>
<feature type="transmembrane region" description="Helical" evidence="7">
    <location>
        <begin position="96"/>
        <end position="116"/>
    </location>
</feature>
<dbReference type="CDD" id="cd06854">
    <property type="entry name" value="GT_WbpL_WbcO_like"/>
    <property type="match status" value="1"/>
</dbReference>
<sequence length="328" mass="34614">MAMAGWLALHAGISVLMTWAALAYARRRNLVDLPGERRSHAVPTPRGGGIGIACALLAGCVVALIAGTARPAAVLGFAGGLMLVAGIGWVDDHRPLSPWLRLAVQCLAGALLAWGLHGAEGQWGWAILTLALVPGLVNVWNFMDGINGLATSQAMLCAVAFAWLAPGTAYAALAFGVAAAVFLPFNFPRARIFLGDVGSGTLGYALAALASVAAVERGPDGAILVLLPLSAFLVDASLTLGARMRGGERWWQPHTSHLYQRWVKTAQSHTFVTCIYATFSLAASILALSVNKIGPWQAAAVTVLWFACASLGWFFQRRRLVSRKSGFN</sequence>
<keyword evidence="3 8" id="KW-0808">Transferase</keyword>
<keyword evidence="5 7" id="KW-1133">Transmembrane helix</keyword>
<feature type="transmembrane region" description="Helical" evidence="7">
    <location>
        <begin position="47"/>
        <end position="65"/>
    </location>
</feature>
<evidence type="ECO:0000256" key="1">
    <source>
        <dbReference type="ARBA" id="ARBA00004651"/>
    </source>
</evidence>